<evidence type="ECO:0000313" key="7">
    <source>
        <dbReference type="Proteomes" id="UP000799767"/>
    </source>
</evidence>
<evidence type="ECO:0000256" key="2">
    <source>
        <dbReference type="ARBA" id="ARBA00022827"/>
    </source>
</evidence>
<dbReference type="PANTHER" id="PTHR46720">
    <property type="entry name" value="HYDROXYLASE, PUTATIVE (AFU_ORTHOLOGUE AFUA_3G01460)-RELATED"/>
    <property type="match status" value="1"/>
</dbReference>
<dbReference type="AlphaFoldDB" id="A0A6A6Q7F7"/>
<gene>
    <name evidence="6" type="ORF">BDY17DRAFT_20299</name>
</gene>
<keyword evidence="4" id="KW-0812">Transmembrane</keyword>
<dbReference type="GO" id="GO:0044550">
    <property type="term" value="P:secondary metabolite biosynthetic process"/>
    <property type="evidence" value="ECO:0007669"/>
    <property type="project" value="TreeGrafter"/>
</dbReference>
<dbReference type="GeneID" id="54471125"/>
<evidence type="ECO:0000256" key="1">
    <source>
        <dbReference type="ARBA" id="ARBA00022630"/>
    </source>
</evidence>
<organism evidence="6 7">
    <name type="scientific">Neohortaea acidophila</name>
    <dbReference type="NCBI Taxonomy" id="245834"/>
    <lineage>
        <taxon>Eukaryota</taxon>
        <taxon>Fungi</taxon>
        <taxon>Dikarya</taxon>
        <taxon>Ascomycota</taxon>
        <taxon>Pezizomycotina</taxon>
        <taxon>Dothideomycetes</taxon>
        <taxon>Dothideomycetidae</taxon>
        <taxon>Mycosphaerellales</taxon>
        <taxon>Teratosphaeriaceae</taxon>
        <taxon>Neohortaea</taxon>
    </lineage>
</organism>
<dbReference type="PANTHER" id="PTHR46720:SF3">
    <property type="entry name" value="FAD-BINDING DOMAIN-CONTAINING PROTEIN-RELATED"/>
    <property type="match status" value="1"/>
</dbReference>
<keyword evidence="1" id="KW-0285">Flavoprotein</keyword>
<dbReference type="EMBL" id="MU001631">
    <property type="protein sequence ID" value="KAF2487886.1"/>
    <property type="molecule type" value="Genomic_DNA"/>
</dbReference>
<dbReference type="InterPro" id="IPR002938">
    <property type="entry name" value="FAD-bd"/>
</dbReference>
<evidence type="ECO:0000313" key="6">
    <source>
        <dbReference type="EMBL" id="KAF2487886.1"/>
    </source>
</evidence>
<keyword evidence="3" id="KW-0560">Oxidoreductase</keyword>
<dbReference type="RefSeq" id="XP_033594455.1">
    <property type="nucleotide sequence ID" value="XM_033730123.1"/>
</dbReference>
<sequence>METAETHHSAHGNESESIGIAIIGGGISGLCLALGLLNTAPHLHIHIYEAADHFAAIGAGVAFGINAQRALWKLDPRLGEAYSKLSTSNVDANTRSRKETYLRVVMGMDHATLPLLTAGTKVSEVFCEGGFSSVHRARLLDAMLDLLPDDFRNTHVTFGARLVSLHDVHHVDGRGRVKLTFADGRIACADAAIGCDGIRSQLRRILLEAEEAQPVFSGKYAYRGLIPMDRAVAALGDWSARNAHHRIGYGGHVLTFPIDKGKTMNVVAFRTKSDGVWPADAEWVTAATKEQMHADFAGWGQDVHAILDMMERSDMWALFDHAPAHTYHRSGQLCLIGDAAHASTPHHGSGAGMAVEDALLISSLLSDVQASSQLHCVFSTFEAMRKERTQRLVQQSRMQCMIYDFEAPEIGDDVEKIAQTLPHRWDWIWDHDVEAELQTARTLLADSTHKSPPSLVT</sequence>
<keyword evidence="4" id="KW-1133">Transmembrane helix</keyword>
<name>A0A6A6Q7F7_9PEZI</name>
<protein>
    <recommendedName>
        <fullName evidence="5">FAD-binding domain-containing protein</fullName>
    </recommendedName>
</protein>
<evidence type="ECO:0000256" key="4">
    <source>
        <dbReference type="SAM" id="Phobius"/>
    </source>
</evidence>
<feature type="transmembrane region" description="Helical" evidence="4">
    <location>
        <begin position="18"/>
        <end position="37"/>
    </location>
</feature>
<dbReference type="SUPFAM" id="SSF51905">
    <property type="entry name" value="FAD/NAD(P)-binding domain"/>
    <property type="match status" value="1"/>
</dbReference>
<dbReference type="GO" id="GO:0071949">
    <property type="term" value="F:FAD binding"/>
    <property type="evidence" value="ECO:0007669"/>
    <property type="project" value="InterPro"/>
</dbReference>
<feature type="domain" description="FAD-binding" evidence="5">
    <location>
        <begin position="154"/>
        <end position="396"/>
    </location>
</feature>
<dbReference type="InterPro" id="IPR036188">
    <property type="entry name" value="FAD/NAD-bd_sf"/>
</dbReference>
<keyword evidence="4" id="KW-0472">Membrane</keyword>
<dbReference type="Proteomes" id="UP000799767">
    <property type="component" value="Unassembled WGS sequence"/>
</dbReference>
<keyword evidence="2" id="KW-0274">FAD</keyword>
<dbReference type="InterPro" id="IPR051104">
    <property type="entry name" value="FAD_monoxygenase"/>
</dbReference>
<dbReference type="Gene3D" id="3.50.50.60">
    <property type="entry name" value="FAD/NAD(P)-binding domain"/>
    <property type="match status" value="1"/>
</dbReference>
<proteinExistence type="predicted"/>
<evidence type="ECO:0000259" key="5">
    <source>
        <dbReference type="Pfam" id="PF01494"/>
    </source>
</evidence>
<keyword evidence="7" id="KW-1185">Reference proteome</keyword>
<dbReference type="Pfam" id="PF01494">
    <property type="entry name" value="FAD_binding_3"/>
    <property type="match status" value="1"/>
</dbReference>
<accession>A0A6A6Q7F7</accession>
<dbReference type="GO" id="GO:0016491">
    <property type="term" value="F:oxidoreductase activity"/>
    <property type="evidence" value="ECO:0007669"/>
    <property type="project" value="UniProtKB-KW"/>
</dbReference>
<reference evidence="6" key="1">
    <citation type="journal article" date="2020" name="Stud. Mycol.">
        <title>101 Dothideomycetes genomes: a test case for predicting lifestyles and emergence of pathogens.</title>
        <authorList>
            <person name="Haridas S."/>
            <person name="Albert R."/>
            <person name="Binder M."/>
            <person name="Bloem J."/>
            <person name="Labutti K."/>
            <person name="Salamov A."/>
            <person name="Andreopoulos B."/>
            <person name="Baker S."/>
            <person name="Barry K."/>
            <person name="Bills G."/>
            <person name="Bluhm B."/>
            <person name="Cannon C."/>
            <person name="Castanera R."/>
            <person name="Culley D."/>
            <person name="Daum C."/>
            <person name="Ezra D."/>
            <person name="Gonzalez J."/>
            <person name="Henrissat B."/>
            <person name="Kuo A."/>
            <person name="Liang C."/>
            <person name="Lipzen A."/>
            <person name="Lutzoni F."/>
            <person name="Magnuson J."/>
            <person name="Mondo S."/>
            <person name="Nolan M."/>
            <person name="Ohm R."/>
            <person name="Pangilinan J."/>
            <person name="Park H.-J."/>
            <person name="Ramirez L."/>
            <person name="Alfaro M."/>
            <person name="Sun H."/>
            <person name="Tritt A."/>
            <person name="Yoshinaga Y."/>
            <person name="Zwiers L.-H."/>
            <person name="Turgeon B."/>
            <person name="Goodwin S."/>
            <person name="Spatafora J."/>
            <person name="Crous P."/>
            <person name="Grigoriev I."/>
        </authorList>
    </citation>
    <scope>NUCLEOTIDE SEQUENCE</scope>
    <source>
        <strain evidence="6">CBS 113389</strain>
    </source>
</reference>
<evidence type="ECO:0000256" key="3">
    <source>
        <dbReference type="ARBA" id="ARBA00023002"/>
    </source>
</evidence>
<dbReference type="OrthoDB" id="417877at2759"/>
<dbReference type="SUPFAM" id="SSF54373">
    <property type="entry name" value="FAD-linked reductases, C-terminal domain"/>
    <property type="match status" value="1"/>
</dbReference>
<dbReference type="PRINTS" id="PR00420">
    <property type="entry name" value="RNGMNOXGNASE"/>
</dbReference>